<dbReference type="Proteomes" id="UP001227230">
    <property type="component" value="Chromosome 14"/>
</dbReference>
<evidence type="ECO:0000313" key="2">
    <source>
        <dbReference type="EMBL" id="WKA03970.1"/>
    </source>
</evidence>
<feature type="compositionally biased region" description="Polar residues" evidence="1">
    <location>
        <begin position="196"/>
        <end position="206"/>
    </location>
</feature>
<accession>A0ABY9D8T0</accession>
<evidence type="ECO:0000313" key="3">
    <source>
        <dbReference type="Proteomes" id="UP001227230"/>
    </source>
</evidence>
<gene>
    <name evidence="2" type="ORF">VitviT2T_022041</name>
</gene>
<dbReference type="EMBL" id="CP126661">
    <property type="protein sequence ID" value="WKA03970.1"/>
    <property type="molecule type" value="Genomic_DNA"/>
</dbReference>
<name>A0ABY9D8T0_VITVI</name>
<feature type="compositionally biased region" description="Acidic residues" evidence="1">
    <location>
        <begin position="267"/>
        <end position="277"/>
    </location>
</feature>
<organism evidence="2 3">
    <name type="scientific">Vitis vinifera</name>
    <name type="common">Grape</name>
    <dbReference type="NCBI Taxonomy" id="29760"/>
    <lineage>
        <taxon>Eukaryota</taxon>
        <taxon>Viridiplantae</taxon>
        <taxon>Streptophyta</taxon>
        <taxon>Embryophyta</taxon>
        <taxon>Tracheophyta</taxon>
        <taxon>Spermatophyta</taxon>
        <taxon>Magnoliopsida</taxon>
        <taxon>eudicotyledons</taxon>
        <taxon>Gunneridae</taxon>
        <taxon>Pentapetalae</taxon>
        <taxon>rosids</taxon>
        <taxon>Vitales</taxon>
        <taxon>Vitaceae</taxon>
        <taxon>Viteae</taxon>
        <taxon>Vitis</taxon>
    </lineage>
</organism>
<dbReference type="PANTHER" id="PTHR22876">
    <property type="entry name" value="ZGC:101016"/>
    <property type="match status" value="1"/>
</dbReference>
<reference evidence="2 3" key="1">
    <citation type="journal article" date="2023" name="Hortic Res">
        <title>The complete reference genome for grapevine (Vitis vinifera L.) genetics and breeding.</title>
        <authorList>
            <person name="Shi X."/>
            <person name="Cao S."/>
            <person name="Wang X."/>
            <person name="Huang S."/>
            <person name="Wang Y."/>
            <person name="Liu Z."/>
            <person name="Liu W."/>
            <person name="Leng X."/>
            <person name="Peng Y."/>
            <person name="Wang N."/>
            <person name="Wang Y."/>
            <person name="Ma Z."/>
            <person name="Xu X."/>
            <person name="Zhang F."/>
            <person name="Xue H."/>
            <person name="Zhong H."/>
            <person name="Wang Y."/>
            <person name="Zhang K."/>
            <person name="Velt A."/>
            <person name="Avia K."/>
            <person name="Holtgrawe D."/>
            <person name="Grimplet J."/>
            <person name="Matus J.T."/>
            <person name="Ware D."/>
            <person name="Wu X."/>
            <person name="Wang H."/>
            <person name="Liu C."/>
            <person name="Fang Y."/>
            <person name="Rustenholz C."/>
            <person name="Cheng Z."/>
            <person name="Xiao H."/>
            <person name="Zhou Y."/>
        </authorList>
    </citation>
    <scope>NUCLEOTIDE SEQUENCE [LARGE SCALE GENOMIC DNA]</scope>
    <source>
        <strain evidence="3">cv. Pinot noir / PN40024</strain>
        <tissue evidence="2">Leaf</tissue>
    </source>
</reference>
<sequence>MSDNRLPRDDYKANKKHRKTPSIACVKKTKKRVYNDLGHRESGRAAVPSVNDVVLKMSSRRGPPKHQNAYAWKPNSGHKKNETEVGGKLRPYSEITGVCARCKEQIEWKRRYGKYKPLIEPAKCQRCSKRAVRQAHHKLCSACAKEQNACAKCCSRVDNIIGRDCSEVEAEQKLLEEAIKNARERDRRTLLRAMNKSISRSSAKNPTNKEDKVGEINPAASLGTCNGPSRDDCEDKDEDNDDDDDNEDDEEREDDYYSENDDGKANEDDENEEQGHN</sequence>
<keyword evidence="3" id="KW-1185">Reference proteome</keyword>
<evidence type="ECO:0000256" key="1">
    <source>
        <dbReference type="SAM" id="MobiDB-lite"/>
    </source>
</evidence>
<feature type="region of interest" description="Disordered" evidence="1">
    <location>
        <begin position="193"/>
        <end position="277"/>
    </location>
</feature>
<dbReference type="InterPro" id="IPR019351">
    <property type="entry name" value="DUF2039"/>
</dbReference>
<feature type="compositionally biased region" description="Acidic residues" evidence="1">
    <location>
        <begin position="232"/>
        <end position="260"/>
    </location>
</feature>
<feature type="region of interest" description="Disordered" evidence="1">
    <location>
        <begin position="1"/>
        <end position="21"/>
    </location>
</feature>
<protein>
    <submittedName>
        <fullName evidence="2">Uncharacterized protein</fullName>
    </submittedName>
</protein>
<feature type="compositionally biased region" description="Basic and acidic residues" evidence="1">
    <location>
        <begin position="1"/>
        <end position="13"/>
    </location>
</feature>
<dbReference type="PANTHER" id="PTHR22876:SF5">
    <property type="entry name" value="CHROMOSOME 9 OPEN READING FRAME 85"/>
    <property type="match status" value="1"/>
</dbReference>
<dbReference type="Pfam" id="PF10217">
    <property type="entry name" value="DUF2039"/>
    <property type="match status" value="1"/>
</dbReference>
<proteinExistence type="predicted"/>
<feature type="region of interest" description="Disordered" evidence="1">
    <location>
        <begin position="58"/>
        <end position="85"/>
    </location>
</feature>